<dbReference type="Proteomes" id="UP000003732">
    <property type="component" value="Unassembled WGS sequence"/>
</dbReference>
<feature type="transmembrane region" description="Helical" evidence="1">
    <location>
        <begin position="27"/>
        <end position="49"/>
    </location>
</feature>
<name>F1YXV0_9STRE</name>
<protein>
    <submittedName>
        <fullName evidence="2">Uncharacterized protein</fullName>
    </submittedName>
</protein>
<dbReference type="EMBL" id="AEUT02000001">
    <property type="protein sequence ID" value="EGE54960.1"/>
    <property type="molecule type" value="Genomic_DNA"/>
</dbReference>
<dbReference type="AlphaFoldDB" id="F1YXV0"/>
<feature type="transmembrane region" description="Helical" evidence="1">
    <location>
        <begin position="144"/>
        <end position="167"/>
    </location>
</feature>
<feature type="transmembrane region" description="Helical" evidence="1">
    <location>
        <begin position="61"/>
        <end position="79"/>
    </location>
</feature>
<comment type="caution">
    <text evidence="2">The sequence shown here is derived from an EMBL/GenBank/DDBJ whole genome shotgun (WGS) entry which is preliminary data.</text>
</comment>
<dbReference type="RefSeq" id="WP_003105802.1">
    <property type="nucleotide sequence ID" value="NZ_AEUT02000001.1"/>
</dbReference>
<keyword evidence="1" id="KW-0472">Membrane</keyword>
<feature type="transmembrane region" description="Helical" evidence="1">
    <location>
        <begin position="100"/>
        <end position="124"/>
    </location>
</feature>
<gene>
    <name evidence="2" type="ORF">SPB_1429</name>
</gene>
<keyword evidence="1" id="KW-0812">Transmembrane</keyword>
<accession>F1YXV0</accession>
<organism evidence="2 3">
    <name type="scientific">Streptococcus parauberis NCFD 2020</name>
    <dbReference type="NCBI Taxonomy" id="873447"/>
    <lineage>
        <taxon>Bacteria</taxon>
        <taxon>Bacillati</taxon>
        <taxon>Bacillota</taxon>
        <taxon>Bacilli</taxon>
        <taxon>Lactobacillales</taxon>
        <taxon>Streptococcaceae</taxon>
        <taxon>Streptococcus</taxon>
    </lineage>
</organism>
<evidence type="ECO:0000313" key="3">
    <source>
        <dbReference type="Proteomes" id="UP000003732"/>
    </source>
</evidence>
<keyword evidence="1" id="KW-1133">Transmembrane helix</keyword>
<dbReference type="GeneID" id="61421057"/>
<dbReference type="HOGENOM" id="CLU_1453663_0_0_9"/>
<proteinExistence type="predicted"/>
<reference evidence="2 3" key="1">
    <citation type="submission" date="2011-02" db="EMBL/GenBank/DDBJ databases">
        <authorList>
            <person name="Stanhope M.J."/>
            <person name="Durkin A.S."/>
            <person name="Hostetler J."/>
            <person name="Kim M."/>
            <person name="Radune D."/>
            <person name="Singh I."/>
            <person name="Town C.D."/>
        </authorList>
    </citation>
    <scope>NUCLEOTIDE SEQUENCE [LARGE SCALE GENOMIC DNA]</scope>
    <source>
        <strain evidence="2 3">NCFD 2020</strain>
    </source>
</reference>
<evidence type="ECO:0000313" key="2">
    <source>
        <dbReference type="EMBL" id="EGE54960.1"/>
    </source>
</evidence>
<sequence length="186" mass="21378">MSEYEKYDGRPVKFLIHARTGLMDEKLWCSWLFLCLILFLLNITGVMDLKLIKIGEFVDSSIAGLSFSLIVVSAVREIFEKNELIIIYKRQNDNEKQGLLLLKVLAPYVFTSMIFLVLGIISLIAPLVTVALPINMVIMIKYLYVALLLLGLFSLFHVCYGIIINIYNSVRREVIKENIKNKEKKE</sequence>
<evidence type="ECO:0000256" key="1">
    <source>
        <dbReference type="SAM" id="Phobius"/>
    </source>
</evidence>